<dbReference type="PANTHER" id="PTHR22993">
    <property type="entry name" value="FORMAMIDOPYRIMIDINE-DNA GLYCOSYLASE"/>
    <property type="match status" value="1"/>
</dbReference>
<dbReference type="EMBL" id="MHIY01000001">
    <property type="protein sequence ID" value="OGY60411.1"/>
    <property type="molecule type" value="Genomic_DNA"/>
</dbReference>
<keyword evidence="7 16" id="KW-0863">Zinc-finger</keyword>
<dbReference type="GO" id="GO:0034039">
    <property type="term" value="F:8-oxo-7,8-dihydroguanine DNA N-glycosylase activity"/>
    <property type="evidence" value="ECO:0007669"/>
    <property type="project" value="TreeGrafter"/>
</dbReference>
<evidence type="ECO:0000256" key="12">
    <source>
        <dbReference type="ARBA" id="ARBA00023239"/>
    </source>
</evidence>
<dbReference type="PANTHER" id="PTHR22993:SF9">
    <property type="entry name" value="FORMAMIDOPYRIMIDINE-DNA GLYCOSYLASE"/>
    <property type="match status" value="1"/>
</dbReference>
<name>A0A1G1Z705_9BACT</name>
<dbReference type="Gene3D" id="3.20.190.10">
    <property type="entry name" value="MutM-like, N-terminal"/>
    <property type="match status" value="1"/>
</dbReference>
<comment type="catalytic activity">
    <reaction evidence="15">
        <text>2'-deoxyribonucleotide-(2'-deoxyribose 5'-phosphate)-2'-deoxyribonucleotide-DNA = a 3'-end 2'-deoxyribonucleotide-(2,3-dehydro-2,3-deoxyribose 5'-phosphate)-DNA + a 5'-end 5'-phospho-2'-deoxyribonucleoside-DNA + H(+)</text>
        <dbReference type="Rhea" id="RHEA:66592"/>
        <dbReference type="Rhea" id="RHEA-COMP:13180"/>
        <dbReference type="Rhea" id="RHEA-COMP:16897"/>
        <dbReference type="Rhea" id="RHEA-COMP:17067"/>
        <dbReference type="ChEBI" id="CHEBI:15378"/>
        <dbReference type="ChEBI" id="CHEBI:136412"/>
        <dbReference type="ChEBI" id="CHEBI:157695"/>
        <dbReference type="ChEBI" id="CHEBI:167181"/>
        <dbReference type="EC" id="4.2.99.18"/>
    </reaction>
</comment>
<dbReference type="InterPro" id="IPR012319">
    <property type="entry name" value="FPG_cat"/>
</dbReference>
<dbReference type="NCBIfam" id="TIGR00577">
    <property type="entry name" value="fpg"/>
    <property type="match status" value="1"/>
</dbReference>
<evidence type="ECO:0000256" key="16">
    <source>
        <dbReference type="PROSITE-ProRule" id="PRU00391"/>
    </source>
</evidence>
<dbReference type="Pfam" id="PF01149">
    <property type="entry name" value="Fapy_DNA_glyco"/>
    <property type="match status" value="1"/>
</dbReference>
<evidence type="ECO:0000256" key="6">
    <source>
        <dbReference type="ARBA" id="ARBA00022763"/>
    </source>
</evidence>
<evidence type="ECO:0000256" key="14">
    <source>
        <dbReference type="ARBA" id="ARBA00023295"/>
    </source>
</evidence>
<dbReference type="InterPro" id="IPR000214">
    <property type="entry name" value="Znf_DNA_glyclase/AP_lyase"/>
</dbReference>
<keyword evidence="14" id="KW-0326">Glycosidase</keyword>
<feature type="domain" description="FPG-type" evidence="17">
    <location>
        <begin position="275"/>
        <end position="309"/>
    </location>
</feature>
<dbReference type="Proteomes" id="UP000178744">
    <property type="component" value="Unassembled WGS sequence"/>
</dbReference>
<dbReference type="FunFam" id="1.10.8.50:FF:000003">
    <property type="entry name" value="Formamidopyrimidine-DNA glycosylase"/>
    <property type="match status" value="1"/>
</dbReference>
<keyword evidence="13" id="KW-0511">Multifunctional enzyme</keyword>
<dbReference type="NCBIfam" id="NF002211">
    <property type="entry name" value="PRK01103.1"/>
    <property type="match status" value="1"/>
</dbReference>
<keyword evidence="9" id="KW-0862">Zinc</keyword>
<reference evidence="19 20" key="1">
    <citation type="journal article" date="2016" name="Nat. Commun.">
        <title>Thousands of microbial genomes shed light on interconnected biogeochemical processes in an aquifer system.</title>
        <authorList>
            <person name="Anantharaman K."/>
            <person name="Brown C.T."/>
            <person name="Hug L.A."/>
            <person name="Sharon I."/>
            <person name="Castelle C.J."/>
            <person name="Probst A.J."/>
            <person name="Thomas B.C."/>
            <person name="Singh A."/>
            <person name="Wilkins M.J."/>
            <person name="Karaoz U."/>
            <person name="Brodie E.L."/>
            <person name="Williams K.H."/>
            <person name="Hubbard S.S."/>
            <person name="Banfield J.F."/>
        </authorList>
    </citation>
    <scope>NUCLEOTIDE SEQUENCE [LARGE SCALE GENOMIC DNA]</scope>
</reference>
<evidence type="ECO:0000259" key="17">
    <source>
        <dbReference type="PROSITE" id="PS51066"/>
    </source>
</evidence>
<keyword evidence="6" id="KW-0227">DNA damage</keyword>
<protein>
    <submittedName>
        <fullName evidence="19">DNA-formamidopyrimidine glycosylase</fullName>
    </submittedName>
</protein>
<evidence type="ECO:0000256" key="8">
    <source>
        <dbReference type="ARBA" id="ARBA00022801"/>
    </source>
</evidence>
<evidence type="ECO:0000256" key="2">
    <source>
        <dbReference type="ARBA" id="ARBA00001947"/>
    </source>
</evidence>
<keyword evidence="12" id="KW-0456">Lyase</keyword>
<evidence type="ECO:0000256" key="15">
    <source>
        <dbReference type="ARBA" id="ARBA00044632"/>
    </source>
</evidence>
<dbReference type="GO" id="GO:0006284">
    <property type="term" value="P:base-excision repair"/>
    <property type="evidence" value="ECO:0007669"/>
    <property type="project" value="InterPro"/>
</dbReference>
<dbReference type="InterPro" id="IPR015886">
    <property type="entry name" value="H2TH_FPG"/>
</dbReference>
<proteinExistence type="inferred from homology"/>
<evidence type="ECO:0000256" key="10">
    <source>
        <dbReference type="ARBA" id="ARBA00023125"/>
    </source>
</evidence>
<dbReference type="GO" id="GO:0008270">
    <property type="term" value="F:zinc ion binding"/>
    <property type="evidence" value="ECO:0007669"/>
    <property type="project" value="UniProtKB-KW"/>
</dbReference>
<comment type="similarity">
    <text evidence="3">Belongs to the FPG family.</text>
</comment>
<dbReference type="InterPro" id="IPR010663">
    <property type="entry name" value="Znf_FPG/IleRS"/>
</dbReference>
<dbReference type="STRING" id="1797690.A3B23_01905"/>
<sequence>MPELPEVETMARDLKKAIVGKTIRKVWYDWPKMIHLELENGRRHLGHHPASRTMFGRKLRGLKVVSVSRRAKNVLIGLSGDHILAVHPKMTGHFLSGQWIMRGGKPLPASYGLSRRQAEAIREKVNSYIHFLLWFKDGSMLGYSDARKFGRIIFGAKEKVLGSKELSSLGPEPLGSDLDLPALRKILSSSRGRIKQMLLDQTKIAGIGNIYADEILWTSKVHPLRRANSLSDGEAKALFNNIKKVLTSAIKMRGTSMSDYRDASGESGGYMRLIKVYGREGEPCLRCRMLIKRIVIAARSAHFCPRCQRLA</sequence>
<dbReference type="SMART" id="SM00898">
    <property type="entry name" value="Fapy_DNA_glyco"/>
    <property type="match status" value="1"/>
</dbReference>
<dbReference type="SUPFAM" id="SSF81624">
    <property type="entry name" value="N-terminal domain of MutM-like DNA repair proteins"/>
    <property type="match status" value="1"/>
</dbReference>
<comment type="catalytic activity">
    <reaction evidence="1">
        <text>Hydrolysis of DNA containing ring-opened 7-methylguanine residues, releasing 2,6-diamino-4-hydroxy-5-(N-methyl)formamidopyrimidine.</text>
        <dbReference type="EC" id="3.2.2.23"/>
    </reaction>
</comment>
<dbReference type="GO" id="GO:0140078">
    <property type="term" value="F:class I DNA-(apurinic or apyrimidinic site) endonuclease activity"/>
    <property type="evidence" value="ECO:0007669"/>
    <property type="project" value="UniProtKB-EC"/>
</dbReference>
<dbReference type="InterPro" id="IPR035937">
    <property type="entry name" value="FPG_N"/>
</dbReference>
<gene>
    <name evidence="19" type="ORF">A3B23_01905</name>
</gene>
<feature type="domain" description="Formamidopyrimidine-DNA glycosylase catalytic" evidence="18">
    <location>
        <begin position="2"/>
        <end position="150"/>
    </location>
</feature>
<evidence type="ECO:0000256" key="11">
    <source>
        <dbReference type="ARBA" id="ARBA00023204"/>
    </source>
</evidence>
<dbReference type="PROSITE" id="PS51066">
    <property type="entry name" value="ZF_FPG_2"/>
    <property type="match status" value="1"/>
</dbReference>
<comment type="subunit">
    <text evidence="4">Monomer.</text>
</comment>
<dbReference type="CDD" id="cd08966">
    <property type="entry name" value="EcFpg-like_N"/>
    <property type="match status" value="1"/>
</dbReference>
<dbReference type="InterPro" id="IPR010979">
    <property type="entry name" value="Ribosomal_uS13-like_H2TH"/>
</dbReference>
<keyword evidence="10" id="KW-0238">DNA-binding</keyword>
<accession>A0A1G1Z705</accession>
<keyword evidence="5" id="KW-0479">Metal-binding</keyword>
<evidence type="ECO:0000313" key="20">
    <source>
        <dbReference type="Proteomes" id="UP000178744"/>
    </source>
</evidence>
<dbReference type="Pfam" id="PF06827">
    <property type="entry name" value="zf-FPG_IleRS"/>
    <property type="match status" value="1"/>
</dbReference>
<dbReference type="Pfam" id="PF06831">
    <property type="entry name" value="H2TH"/>
    <property type="match status" value="1"/>
</dbReference>
<evidence type="ECO:0000313" key="19">
    <source>
        <dbReference type="EMBL" id="OGY60411.1"/>
    </source>
</evidence>
<comment type="caution">
    <text evidence="19">The sequence shown here is derived from an EMBL/GenBank/DDBJ whole genome shotgun (WGS) entry which is preliminary data.</text>
</comment>
<evidence type="ECO:0000259" key="18">
    <source>
        <dbReference type="PROSITE" id="PS51068"/>
    </source>
</evidence>
<evidence type="ECO:0000256" key="4">
    <source>
        <dbReference type="ARBA" id="ARBA00011245"/>
    </source>
</evidence>
<dbReference type="SMART" id="SM01232">
    <property type="entry name" value="H2TH"/>
    <property type="match status" value="1"/>
</dbReference>
<dbReference type="InterPro" id="IPR020629">
    <property type="entry name" value="FPG_Glyclase"/>
</dbReference>
<keyword evidence="8" id="KW-0378">Hydrolase</keyword>
<dbReference type="GO" id="GO:0003684">
    <property type="term" value="F:damaged DNA binding"/>
    <property type="evidence" value="ECO:0007669"/>
    <property type="project" value="InterPro"/>
</dbReference>
<comment type="cofactor">
    <cofactor evidence="2">
        <name>Zn(2+)</name>
        <dbReference type="ChEBI" id="CHEBI:29105"/>
    </cofactor>
</comment>
<dbReference type="AlphaFoldDB" id="A0A1G1Z705"/>
<evidence type="ECO:0000256" key="13">
    <source>
        <dbReference type="ARBA" id="ARBA00023268"/>
    </source>
</evidence>
<evidence type="ECO:0000256" key="1">
    <source>
        <dbReference type="ARBA" id="ARBA00001668"/>
    </source>
</evidence>
<dbReference type="Gene3D" id="1.10.8.50">
    <property type="match status" value="1"/>
</dbReference>
<evidence type="ECO:0000256" key="3">
    <source>
        <dbReference type="ARBA" id="ARBA00009409"/>
    </source>
</evidence>
<evidence type="ECO:0000256" key="9">
    <source>
        <dbReference type="ARBA" id="ARBA00022833"/>
    </source>
</evidence>
<dbReference type="SUPFAM" id="SSF57716">
    <property type="entry name" value="Glucocorticoid receptor-like (DNA-binding domain)"/>
    <property type="match status" value="1"/>
</dbReference>
<keyword evidence="11" id="KW-0234">DNA repair</keyword>
<dbReference type="PROSITE" id="PS51068">
    <property type="entry name" value="FPG_CAT"/>
    <property type="match status" value="1"/>
</dbReference>
<organism evidence="19 20">
    <name type="scientific">Candidatus Colwellbacteria bacterium RIFCSPLOWO2_01_FULL_48_10</name>
    <dbReference type="NCBI Taxonomy" id="1797690"/>
    <lineage>
        <taxon>Bacteria</taxon>
        <taxon>Candidatus Colwelliibacteriota</taxon>
    </lineage>
</organism>
<dbReference type="SUPFAM" id="SSF46946">
    <property type="entry name" value="S13-like H2TH domain"/>
    <property type="match status" value="1"/>
</dbReference>
<evidence type="ECO:0000256" key="7">
    <source>
        <dbReference type="ARBA" id="ARBA00022771"/>
    </source>
</evidence>
<evidence type="ECO:0000256" key="5">
    <source>
        <dbReference type="ARBA" id="ARBA00022723"/>
    </source>
</evidence>